<evidence type="ECO:0000256" key="2">
    <source>
        <dbReference type="ARBA" id="ARBA00008447"/>
    </source>
</evidence>
<dbReference type="GO" id="GO:0005923">
    <property type="term" value="C:bicellular tight junction"/>
    <property type="evidence" value="ECO:0007669"/>
    <property type="project" value="TreeGrafter"/>
</dbReference>
<proteinExistence type="inferred from homology"/>
<evidence type="ECO:0000256" key="5">
    <source>
        <dbReference type="ARBA" id="ARBA00022490"/>
    </source>
</evidence>
<dbReference type="PANTHER" id="PTHR46349">
    <property type="entry name" value="CINGULIN-LIKE PROTEIN 1-RELATED"/>
    <property type="match status" value="1"/>
</dbReference>
<keyword evidence="5" id="KW-0963">Cytoplasm</keyword>
<dbReference type="Gene3D" id="1.20.5.1160">
    <property type="entry name" value="Vasodilator-stimulated phosphoprotein"/>
    <property type="match status" value="1"/>
</dbReference>
<keyword evidence="7" id="KW-0518">Myosin</keyword>
<evidence type="ECO:0000256" key="3">
    <source>
        <dbReference type="ARBA" id="ARBA00018623"/>
    </source>
</evidence>
<comment type="similarity">
    <text evidence="2">Belongs to the paramyosin family.</text>
</comment>
<keyword evidence="8" id="KW-0505">Motor protein</keyword>
<keyword evidence="4" id="KW-0787">Thick filament</keyword>
<evidence type="ECO:0000259" key="11">
    <source>
        <dbReference type="Pfam" id="PF01576"/>
    </source>
</evidence>
<evidence type="ECO:0000256" key="6">
    <source>
        <dbReference type="ARBA" id="ARBA00023054"/>
    </source>
</evidence>
<evidence type="ECO:0000256" key="7">
    <source>
        <dbReference type="ARBA" id="ARBA00023123"/>
    </source>
</evidence>
<protein>
    <recommendedName>
        <fullName evidence="3">Paramyosin</fullName>
    </recommendedName>
</protein>
<reference evidence="12" key="1">
    <citation type="submission" date="2021-02" db="EMBL/GenBank/DDBJ databases">
        <authorList>
            <person name="Nowell W R."/>
        </authorList>
    </citation>
    <scope>NUCLEOTIDE SEQUENCE</scope>
</reference>
<gene>
    <name evidence="12" type="ORF">KXQ929_LOCUS53994</name>
</gene>
<dbReference type="GO" id="GO:0032982">
    <property type="term" value="C:myosin filament"/>
    <property type="evidence" value="ECO:0007669"/>
    <property type="project" value="UniProtKB-KW"/>
</dbReference>
<name>A0A820SF07_9BILA</name>
<dbReference type="GO" id="GO:0030016">
    <property type="term" value="C:myofibril"/>
    <property type="evidence" value="ECO:0007669"/>
    <property type="project" value="UniProtKB-SubCell"/>
</dbReference>
<evidence type="ECO:0000256" key="1">
    <source>
        <dbReference type="ARBA" id="ARBA00004657"/>
    </source>
</evidence>
<evidence type="ECO:0000313" key="13">
    <source>
        <dbReference type="Proteomes" id="UP000663868"/>
    </source>
</evidence>
<evidence type="ECO:0000256" key="10">
    <source>
        <dbReference type="SAM" id="Coils"/>
    </source>
</evidence>
<feature type="coiled-coil region" evidence="10">
    <location>
        <begin position="3"/>
        <end position="94"/>
    </location>
</feature>
<dbReference type="Pfam" id="PF01576">
    <property type="entry name" value="Myosin_tail_1"/>
    <property type="match status" value="1"/>
</dbReference>
<sequence>IVVGNLERQIQDLRKKLESNDGSVSEGLRTRITSLEAKCHTYEEQLETEVRERQKALRNVRSLEKRLREAGIVVEEAQKQVNSYREQVQYYNNRISN</sequence>
<evidence type="ECO:0000313" key="12">
    <source>
        <dbReference type="EMBL" id="CAF4451731.1"/>
    </source>
</evidence>
<dbReference type="PANTHER" id="PTHR46349:SF6">
    <property type="entry name" value="MYOSIN-6-LIKE"/>
    <property type="match status" value="1"/>
</dbReference>
<comment type="subcellular location">
    <subcellularLocation>
        <location evidence="1">Cytoplasm</location>
        <location evidence="1">Myofibril</location>
    </subcellularLocation>
</comment>
<dbReference type="EMBL" id="CAJOBB010031566">
    <property type="protein sequence ID" value="CAF4451731.1"/>
    <property type="molecule type" value="Genomic_DNA"/>
</dbReference>
<evidence type="ECO:0000256" key="4">
    <source>
        <dbReference type="ARBA" id="ARBA00022433"/>
    </source>
</evidence>
<feature type="domain" description="Myosin tail" evidence="11">
    <location>
        <begin position="5"/>
        <end position="95"/>
    </location>
</feature>
<keyword evidence="9" id="KW-0514">Muscle protein</keyword>
<keyword evidence="6 10" id="KW-0175">Coiled coil</keyword>
<comment type="caution">
    <text evidence="12">The sequence shown here is derived from an EMBL/GenBank/DDBJ whole genome shotgun (WGS) entry which is preliminary data.</text>
</comment>
<organism evidence="12 13">
    <name type="scientific">Adineta steineri</name>
    <dbReference type="NCBI Taxonomy" id="433720"/>
    <lineage>
        <taxon>Eukaryota</taxon>
        <taxon>Metazoa</taxon>
        <taxon>Spiralia</taxon>
        <taxon>Gnathifera</taxon>
        <taxon>Rotifera</taxon>
        <taxon>Eurotatoria</taxon>
        <taxon>Bdelloidea</taxon>
        <taxon>Adinetida</taxon>
        <taxon>Adinetidae</taxon>
        <taxon>Adineta</taxon>
    </lineage>
</organism>
<feature type="non-terminal residue" evidence="12">
    <location>
        <position position="1"/>
    </location>
</feature>
<dbReference type="Proteomes" id="UP000663868">
    <property type="component" value="Unassembled WGS sequence"/>
</dbReference>
<accession>A0A820SF07</accession>
<dbReference type="AlphaFoldDB" id="A0A820SF07"/>
<evidence type="ECO:0000256" key="8">
    <source>
        <dbReference type="ARBA" id="ARBA00023175"/>
    </source>
</evidence>
<evidence type="ECO:0000256" key="9">
    <source>
        <dbReference type="ARBA" id="ARBA00023179"/>
    </source>
</evidence>
<dbReference type="InterPro" id="IPR002928">
    <property type="entry name" value="Myosin_tail"/>
</dbReference>
<dbReference type="GO" id="GO:0016459">
    <property type="term" value="C:myosin complex"/>
    <property type="evidence" value="ECO:0007669"/>
    <property type="project" value="InterPro"/>
</dbReference>